<sequence>MFLDEVLVGEVGSVYRFTSGAVSSCEVTSLAHKIRDHTVELRAFVVEWFTGTTHAFLAGTECTEVLGSARGNIGKKLHHDPTSRFASDRHVKEYFRIGNHC</sequence>
<proteinExistence type="predicted"/>
<protein>
    <submittedName>
        <fullName evidence="1">Uncharacterized protein</fullName>
    </submittedName>
</protein>
<gene>
    <name evidence="1" type="ORF">ES332_A04G163100v1</name>
</gene>
<reference evidence="1 2" key="1">
    <citation type="submission" date="2019-07" db="EMBL/GenBank/DDBJ databases">
        <title>WGS assembly of Gossypium tomentosum.</title>
        <authorList>
            <person name="Chen Z.J."/>
            <person name="Sreedasyam A."/>
            <person name="Ando A."/>
            <person name="Song Q."/>
            <person name="De L."/>
            <person name="Hulse-Kemp A."/>
            <person name="Ding M."/>
            <person name="Ye W."/>
            <person name="Kirkbride R."/>
            <person name="Jenkins J."/>
            <person name="Plott C."/>
            <person name="Lovell J."/>
            <person name="Lin Y.-M."/>
            <person name="Vaughn R."/>
            <person name="Liu B."/>
            <person name="Li W."/>
            <person name="Simpson S."/>
            <person name="Scheffler B."/>
            <person name="Saski C."/>
            <person name="Grover C."/>
            <person name="Hu G."/>
            <person name="Conover J."/>
            <person name="Carlson J."/>
            <person name="Shu S."/>
            <person name="Boston L."/>
            <person name="Williams M."/>
            <person name="Peterson D."/>
            <person name="Mcgee K."/>
            <person name="Jones D."/>
            <person name="Wendel J."/>
            <person name="Stelly D."/>
            <person name="Grimwood J."/>
            <person name="Schmutz J."/>
        </authorList>
    </citation>
    <scope>NUCLEOTIDE SEQUENCE [LARGE SCALE GENOMIC DNA]</scope>
    <source>
        <strain evidence="1">7179.01</strain>
    </source>
</reference>
<dbReference type="Proteomes" id="UP000322667">
    <property type="component" value="Chromosome A04"/>
</dbReference>
<keyword evidence="2" id="KW-1185">Reference proteome</keyword>
<evidence type="ECO:0000313" key="2">
    <source>
        <dbReference type="Proteomes" id="UP000322667"/>
    </source>
</evidence>
<organism evidence="1 2">
    <name type="scientific">Gossypium tomentosum</name>
    <name type="common">Hawaiian cotton</name>
    <name type="synonym">Gossypium sandvicense</name>
    <dbReference type="NCBI Taxonomy" id="34277"/>
    <lineage>
        <taxon>Eukaryota</taxon>
        <taxon>Viridiplantae</taxon>
        <taxon>Streptophyta</taxon>
        <taxon>Embryophyta</taxon>
        <taxon>Tracheophyta</taxon>
        <taxon>Spermatophyta</taxon>
        <taxon>Magnoliopsida</taxon>
        <taxon>eudicotyledons</taxon>
        <taxon>Gunneridae</taxon>
        <taxon>Pentapetalae</taxon>
        <taxon>rosids</taxon>
        <taxon>malvids</taxon>
        <taxon>Malvales</taxon>
        <taxon>Malvaceae</taxon>
        <taxon>Malvoideae</taxon>
        <taxon>Gossypium</taxon>
    </lineage>
</organism>
<dbReference type="AlphaFoldDB" id="A0A5D2QYY9"/>
<dbReference type="EMBL" id="CM017613">
    <property type="protein sequence ID" value="TYI33847.1"/>
    <property type="molecule type" value="Genomic_DNA"/>
</dbReference>
<accession>A0A5D2QYY9</accession>
<evidence type="ECO:0000313" key="1">
    <source>
        <dbReference type="EMBL" id="TYI33847.1"/>
    </source>
</evidence>
<name>A0A5D2QYY9_GOSTO</name>